<feature type="region of interest" description="Disordered" evidence="1">
    <location>
        <begin position="11"/>
        <end position="36"/>
    </location>
</feature>
<evidence type="ECO:0000313" key="3">
    <source>
        <dbReference type="Proteomes" id="UP001321473"/>
    </source>
</evidence>
<comment type="caution">
    <text evidence="2">The sequence shown here is derived from an EMBL/GenBank/DDBJ whole genome shotgun (WGS) entry which is preliminary data.</text>
</comment>
<proteinExistence type="predicted"/>
<evidence type="ECO:0000313" key="2">
    <source>
        <dbReference type="EMBL" id="KAK8767738.1"/>
    </source>
</evidence>
<dbReference type="Proteomes" id="UP001321473">
    <property type="component" value="Unassembled WGS sequence"/>
</dbReference>
<evidence type="ECO:0008006" key="4">
    <source>
        <dbReference type="Google" id="ProtNLM"/>
    </source>
</evidence>
<name>A0AAQ4DZ48_AMBAM</name>
<organism evidence="2 3">
    <name type="scientific">Amblyomma americanum</name>
    <name type="common">Lone star tick</name>
    <dbReference type="NCBI Taxonomy" id="6943"/>
    <lineage>
        <taxon>Eukaryota</taxon>
        <taxon>Metazoa</taxon>
        <taxon>Ecdysozoa</taxon>
        <taxon>Arthropoda</taxon>
        <taxon>Chelicerata</taxon>
        <taxon>Arachnida</taxon>
        <taxon>Acari</taxon>
        <taxon>Parasitiformes</taxon>
        <taxon>Ixodida</taxon>
        <taxon>Ixodoidea</taxon>
        <taxon>Ixodidae</taxon>
        <taxon>Amblyomminae</taxon>
        <taxon>Amblyomma</taxon>
    </lineage>
</organism>
<evidence type="ECO:0000256" key="1">
    <source>
        <dbReference type="SAM" id="MobiDB-lite"/>
    </source>
</evidence>
<dbReference type="PANTHER" id="PTHR19446">
    <property type="entry name" value="REVERSE TRANSCRIPTASES"/>
    <property type="match status" value="1"/>
</dbReference>
<dbReference type="AlphaFoldDB" id="A0AAQ4DZ48"/>
<accession>A0AAQ4DZ48</accession>
<keyword evidence="3" id="KW-1185">Reference proteome</keyword>
<gene>
    <name evidence="2" type="ORF">V5799_005479</name>
</gene>
<sequence>MSLNNYLRDHFFKNKGQRKKKTKPTAPKRKEGRRRRRRREFALVQERFYKDQANCAREILGGVRTHDIKDEEKFLEEWTAILERPSGEKVEIPRTGERGLDPFTVVTAQEVKVSMLLARTAAGPDGFGGRDLRAVPLVVLQVVLNLLMLLRHILVCLRNARTIFVPKVACASAATEFRPITIAPAIVRIFHKILASRILAQVALDHRQRAFIPVDECGENTMLLASALHEAKCKWRPLYIPTLDIAKAFDAVQLSAILRGLAINGYNNILLNYIEEFYTTAQTLLPI</sequence>
<reference evidence="2 3" key="1">
    <citation type="journal article" date="2023" name="Arcadia Sci">
        <title>De novo assembly of a long-read Amblyomma americanum tick genome.</title>
        <authorList>
            <person name="Chou S."/>
            <person name="Poskanzer K.E."/>
            <person name="Rollins M."/>
            <person name="Thuy-Boun P.S."/>
        </authorList>
    </citation>
    <scope>NUCLEOTIDE SEQUENCE [LARGE SCALE GENOMIC DNA]</scope>
    <source>
        <strain evidence="2">F_SG_1</strain>
        <tissue evidence="2">Salivary glands</tissue>
    </source>
</reference>
<protein>
    <recommendedName>
        <fullName evidence="4">Reverse transcriptase domain-containing protein</fullName>
    </recommendedName>
</protein>
<feature type="compositionally biased region" description="Basic residues" evidence="1">
    <location>
        <begin position="13"/>
        <end position="36"/>
    </location>
</feature>
<dbReference type="EMBL" id="JARKHS020025050">
    <property type="protein sequence ID" value="KAK8767738.1"/>
    <property type="molecule type" value="Genomic_DNA"/>
</dbReference>